<sequence>MKFVSLFYLGMLAAQFTDDNRCGKENNGLMCDPQGQFGGCCSKYGYCGSSSSHCSVDNGCQSGCSRGKQAPRKRVSKKCGDGFCDGRTETCSTCPSDCGRCDLEYLDSCIVPGQVALTFDDGPDQNAPQLLAIAKRLNIRLTLFVIGNKLKNVTHQRYLKRYHAAGHTIASHTYSHPFITKLSDEQLREEMIKTDDAIYKAIGVRPIFMRNPYSDSNERTMALLYSMGYKSIFTSLDTEDTIYGDSDPSRIISNVVTGLAADPKVTPYVITQHETYKSSVSYLPRIVSEIRRRRYTVVPIEKCFGINSAYRDDVCGDGKCSGYVEDCSTCPSDCGTCP</sequence>
<comment type="caution">
    <text evidence="1">The sequence shown here is derived from an EMBL/GenBank/DDBJ whole genome shotgun (WGS) entry which is preliminary data.</text>
</comment>
<gene>
    <name evidence="1" type="ORF">DSO57_1036394</name>
</gene>
<evidence type="ECO:0000313" key="1">
    <source>
        <dbReference type="EMBL" id="KAJ9079333.1"/>
    </source>
</evidence>
<protein>
    <submittedName>
        <fullName evidence="1">Uncharacterized protein</fullName>
    </submittedName>
</protein>
<accession>A0ACC2TXC2</accession>
<evidence type="ECO:0000313" key="2">
    <source>
        <dbReference type="Proteomes" id="UP001165960"/>
    </source>
</evidence>
<name>A0ACC2TXC2_9FUNG</name>
<reference evidence="1" key="1">
    <citation type="submission" date="2022-04" db="EMBL/GenBank/DDBJ databases">
        <title>Genome of the entomopathogenic fungus Entomophthora muscae.</title>
        <authorList>
            <person name="Elya C."/>
            <person name="Lovett B.R."/>
            <person name="Lee E."/>
            <person name="Macias A.M."/>
            <person name="Hajek A.E."/>
            <person name="De Bivort B.L."/>
            <person name="Kasson M.T."/>
            <person name="De Fine Licht H.H."/>
            <person name="Stajich J.E."/>
        </authorList>
    </citation>
    <scope>NUCLEOTIDE SEQUENCE</scope>
    <source>
        <strain evidence="1">Berkeley</strain>
    </source>
</reference>
<keyword evidence="2" id="KW-1185">Reference proteome</keyword>
<dbReference type="Proteomes" id="UP001165960">
    <property type="component" value="Unassembled WGS sequence"/>
</dbReference>
<dbReference type="EMBL" id="QTSX02001769">
    <property type="protein sequence ID" value="KAJ9079333.1"/>
    <property type="molecule type" value="Genomic_DNA"/>
</dbReference>
<proteinExistence type="predicted"/>
<organism evidence="1 2">
    <name type="scientific">Entomophthora muscae</name>
    <dbReference type="NCBI Taxonomy" id="34485"/>
    <lineage>
        <taxon>Eukaryota</taxon>
        <taxon>Fungi</taxon>
        <taxon>Fungi incertae sedis</taxon>
        <taxon>Zoopagomycota</taxon>
        <taxon>Entomophthoromycotina</taxon>
        <taxon>Entomophthoromycetes</taxon>
        <taxon>Entomophthorales</taxon>
        <taxon>Entomophthoraceae</taxon>
        <taxon>Entomophthora</taxon>
    </lineage>
</organism>